<dbReference type="RefSeq" id="WP_234967809.1">
    <property type="nucleotide sequence ID" value="NZ_FTPS01000004.1"/>
</dbReference>
<keyword evidence="3" id="KW-0378">Hydrolase</keyword>
<dbReference type="PANTHER" id="PTHR11271">
    <property type="entry name" value="GUANINE DEAMINASE"/>
    <property type="match status" value="1"/>
</dbReference>
<keyword evidence="8" id="KW-1185">Reference proteome</keyword>
<dbReference type="SUPFAM" id="SSF51556">
    <property type="entry name" value="Metallo-dependent hydrolases"/>
    <property type="match status" value="1"/>
</dbReference>
<evidence type="ECO:0000313" key="8">
    <source>
        <dbReference type="Proteomes" id="UP000192455"/>
    </source>
</evidence>
<dbReference type="GO" id="GO:0019239">
    <property type="term" value="F:deaminase activity"/>
    <property type="evidence" value="ECO:0007669"/>
    <property type="project" value="TreeGrafter"/>
</dbReference>
<proteinExistence type="predicted"/>
<name>A0A1R3X8I9_9RHOB</name>
<reference evidence="7 8" key="1">
    <citation type="submission" date="2017-01" db="EMBL/GenBank/DDBJ databases">
        <authorList>
            <person name="Mah S.A."/>
            <person name="Swanson W.J."/>
            <person name="Moy G.W."/>
            <person name="Vacquier V.D."/>
        </authorList>
    </citation>
    <scope>NUCLEOTIDE SEQUENCE [LARGE SCALE GENOMIC DNA]</scope>
    <source>
        <strain evidence="7 8">DSM 21219</strain>
    </source>
</reference>
<dbReference type="InterPro" id="IPR006680">
    <property type="entry name" value="Amidohydro-rel"/>
</dbReference>
<dbReference type="GO" id="GO:0005829">
    <property type="term" value="C:cytosol"/>
    <property type="evidence" value="ECO:0007669"/>
    <property type="project" value="TreeGrafter"/>
</dbReference>
<dbReference type="Pfam" id="PF22429">
    <property type="entry name" value="HutF_N"/>
    <property type="match status" value="1"/>
</dbReference>
<protein>
    <submittedName>
        <fullName evidence="7">Formiminoglutamate deiminase</fullName>
    </submittedName>
</protein>
<gene>
    <name evidence="7" type="ORF">SAMN05421849_2571</name>
</gene>
<accession>A0A1R3X8I9</accession>
<keyword evidence="2" id="KW-0479">Metal-binding</keyword>
<dbReference type="Gene3D" id="3.20.20.140">
    <property type="entry name" value="Metal-dependent hydrolases"/>
    <property type="match status" value="1"/>
</dbReference>
<keyword evidence="4" id="KW-0862">Zinc</keyword>
<evidence type="ECO:0000256" key="3">
    <source>
        <dbReference type="ARBA" id="ARBA00022801"/>
    </source>
</evidence>
<evidence type="ECO:0000259" key="5">
    <source>
        <dbReference type="Pfam" id="PF01979"/>
    </source>
</evidence>
<evidence type="ECO:0000256" key="4">
    <source>
        <dbReference type="ARBA" id="ARBA00022833"/>
    </source>
</evidence>
<dbReference type="Proteomes" id="UP000192455">
    <property type="component" value="Unassembled WGS sequence"/>
</dbReference>
<dbReference type="InterPro" id="IPR032466">
    <property type="entry name" value="Metal_Hydrolase"/>
</dbReference>
<dbReference type="GO" id="GO:0046872">
    <property type="term" value="F:metal ion binding"/>
    <property type="evidence" value="ECO:0007669"/>
    <property type="project" value="UniProtKB-KW"/>
</dbReference>
<evidence type="ECO:0000313" key="7">
    <source>
        <dbReference type="EMBL" id="SIT87105.1"/>
    </source>
</evidence>
<dbReference type="InterPro" id="IPR051607">
    <property type="entry name" value="Metallo-dep_hydrolases"/>
</dbReference>
<dbReference type="NCBIfam" id="NF006681">
    <property type="entry name" value="PRK09229.1-2"/>
    <property type="match status" value="1"/>
</dbReference>
<dbReference type="NCBIfam" id="TIGR02022">
    <property type="entry name" value="hutF"/>
    <property type="match status" value="1"/>
</dbReference>
<feature type="domain" description="Amidohydrolase-related" evidence="5">
    <location>
        <begin position="57"/>
        <end position="420"/>
    </location>
</feature>
<evidence type="ECO:0000256" key="2">
    <source>
        <dbReference type="ARBA" id="ARBA00022723"/>
    </source>
</evidence>
<dbReference type="Pfam" id="PF01979">
    <property type="entry name" value="Amidohydro_1"/>
    <property type="match status" value="1"/>
</dbReference>
<sequence length="467" mass="49494">MDAASRDTGPCAAIHAARALLPQGWAAGLRLEIRAGRIAALTTGAGTRAGDIHVDTLLPAPANLHSHSFQRAMAGLGEYRMPGQDSFWSWREAMYRLANRLTPEQAEAIAAFAFMEMQEAGFAAVGEFHYLHHQKGGTPYADPAEMARRMEAAAQQSGIGLTLLPVLYSRGGARGAPLSPAQARFGHDVEGYLGLLTALREGADRAGDMRIGIAPHSLRAVTPADLAALLASGAGGERGGPVHIHIAEQDAEVTMIESWLGARPVEWLLGNAPVAENWCLIHATHMRPDELRNLAATGAVAGLCPITEANLGDGIFDGTGWIGAGGRFGVGTDSNISITLSGELRMLEYSQRLRDRARNRMNPGAGSLGEALFLQAAHGGAQALGRDAGRIETGRLADLVALDATRPDLAALPPDRIMDGLVFACKSLPVTDLWSAGRHRVRGGIHVAREAITRRWLRAVSALSQDA</sequence>
<dbReference type="SUPFAM" id="SSF51338">
    <property type="entry name" value="Composite domain of metallo-dependent hydrolases"/>
    <property type="match status" value="1"/>
</dbReference>
<evidence type="ECO:0000259" key="6">
    <source>
        <dbReference type="Pfam" id="PF22429"/>
    </source>
</evidence>
<dbReference type="AlphaFoldDB" id="A0A1R3X8I9"/>
<dbReference type="Gene3D" id="2.30.40.10">
    <property type="entry name" value="Urease, subunit C, domain 1"/>
    <property type="match status" value="1"/>
</dbReference>
<dbReference type="EMBL" id="FTPS01000004">
    <property type="protein sequence ID" value="SIT87105.1"/>
    <property type="molecule type" value="Genomic_DNA"/>
</dbReference>
<dbReference type="STRING" id="515897.SAMN05421849_2571"/>
<dbReference type="InterPro" id="IPR010252">
    <property type="entry name" value="HutF"/>
</dbReference>
<dbReference type="NCBIfam" id="NF006684">
    <property type="entry name" value="PRK09229.1-5"/>
    <property type="match status" value="1"/>
</dbReference>
<dbReference type="InterPro" id="IPR011059">
    <property type="entry name" value="Metal-dep_hydrolase_composite"/>
</dbReference>
<feature type="domain" description="Formimidoylglutamate deiminase N-terminal" evidence="6">
    <location>
        <begin position="13"/>
        <end position="51"/>
    </location>
</feature>
<dbReference type="PANTHER" id="PTHR11271:SF48">
    <property type="entry name" value="AMIDOHYDROLASE-RELATED DOMAIN-CONTAINING PROTEIN"/>
    <property type="match status" value="1"/>
</dbReference>
<dbReference type="InterPro" id="IPR055156">
    <property type="entry name" value="HutF-like_N"/>
</dbReference>
<organism evidence="7 8">
    <name type="scientific">Pontibaca methylaminivorans</name>
    <dbReference type="NCBI Taxonomy" id="515897"/>
    <lineage>
        <taxon>Bacteria</taxon>
        <taxon>Pseudomonadati</taxon>
        <taxon>Pseudomonadota</taxon>
        <taxon>Alphaproteobacteria</taxon>
        <taxon>Rhodobacterales</taxon>
        <taxon>Roseobacteraceae</taxon>
        <taxon>Pontibaca</taxon>
    </lineage>
</organism>
<comment type="cofactor">
    <cofactor evidence="1">
        <name>Zn(2+)</name>
        <dbReference type="ChEBI" id="CHEBI:29105"/>
    </cofactor>
</comment>
<evidence type="ECO:0000256" key="1">
    <source>
        <dbReference type="ARBA" id="ARBA00001947"/>
    </source>
</evidence>